<keyword evidence="3" id="KW-1185">Reference proteome</keyword>
<dbReference type="PANTHER" id="PTHR34512">
    <property type="entry name" value="CELL SURFACE PROTEIN"/>
    <property type="match status" value="1"/>
</dbReference>
<dbReference type="PANTHER" id="PTHR34512:SF30">
    <property type="entry name" value="OUTER MEMBRANE PROTEIN ASSEMBLY FACTOR BAMB"/>
    <property type="match status" value="1"/>
</dbReference>
<feature type="domain" description="Pyrrolo-quinoline quinone repeat" evidence="1">
    <location>
        <begin position="180"/>
        <end position="430"/>
    </location>
</feature>
<dbReference type="EMBL" id="CP042914">
    <property type="protein sequence ID" value="QEG39788.1"/>
    <property type="molecule type" value="Genomic_DNA"/>
</dbReference>
<evidence type="ECO:0000313" key="2">
    <source>
        <dbReference type="EMBL" id="QEG39788.1"/>
    </source>
</evidence>
<dbReference type="Gene3D" id="2.130.10.10">
    <property type="entry name" value="YVTN repeat-like/Quinoprotein amine dehydrogenase"/>
    <property type="match status" value="2"/>
</dbReference>
<gene>
    <name evidence="2" type="primary">bamB_5</name>
    <name evidence="2" type="ORF">UC8_17860</name>
</gene>
<name>A0A5B9QL86_9BACT</name>
<evidence type="ECO:0000259" key="1">
    <source>
        <dbReference type="Pfam" id="PF13360"/>
    </source>
</evidence>
<dbReference type="AlphaFoldDB" id="A0A5B9QL86"/>
<dbReference type="InterPro" id="IPR018391">
    <property type="entry name" value="PQQ_b-propeller_rpt"/>
</dbReference>
<dbReference type="SUPFAM" id="SSF50998">
    <property type="entry name" value="Quinoprotein alcohol dehydrogenase-like"/>
    <property type="match status" value="2"/>
</dbReference>
<dbReference type="OrthoDB" id="256225at2"/>
<organism evidence="2 3">
    <name type="scientific">Roseimaritima ulvae</name>
    <dbReference type="NCBI Taxonomy" id="980254"/>
    <lineage>
        <taxon>Bacteria</taxon>
        <taxon>Pseudomonadati</taxon>
        <taxon>Planctomycetota</taxon>
        <taxon>Planctomycetia</taxon>
        <taxon>Pirellulales</taxon>
        <taxon>Pirellulaceae</taxon>
        <taxon>Roseimaritima</taxon>
    </lineage>
</organism>
<dbReference type="InterPro" id="IPR011047">
    <property type="entry name" value="Quinoprotein_ADH-like_sf"/>
</dbReference>
<sequence>MGIITTELRKSKNVIRFPLLVESGPPTKGVCGGSRREETGRAKKTQLVRRSILDLMTMKTRQFQLLVGSLLAISMLWAPTDVARGQDNDWPTARANPQGTGAVPQTLPRQLVEQWRYKAGEAIESTPVVVAGIVYVADVEGTIHALDASDGQKRWTTKTDAGFLAPPAIEGDTLLIGDYNGKVYALDIANGQSRWTFQTDGEINAGLACFDDKVLIPSQDGKLYCRNLADGSEVWTYETTDQIQCSPTIAGSRTFLGGCDGQLHSVNLKTGKAIADPLPLGGPTLSTPAVLGRHAFLTTHGGLVMAFDWQANKPLWEYADPDRNQEYRSSPAASEQAIVVTSQFRSVTALDPKTGKPLWSKPLRRFAEADPVIAGDDAWVAATDGRLYRFALADGTLRSEQEFRGSFLAPPVIAGQQLIIANDDGLVIALGPAAK</sequence>
<protein>
    <submittedName>
        <fullName evidence="2">Outer membrane protein assembly factor BamB</fullName>
    </submittedName>
</protein>
<dbReference type="Pfam" id="PF13360">
    <property type="entry name" value="PQQ_2"/>
    <property type="match status" value="1"/>
</dbReference>
<reference evidence="2 3" key="1">
    <citation type="submission" date="2019-08" db="EMBL/GenBank/DDBJ databases">
        <title>Deep-cultivation of Planctomycetes and their phenomic and genomic characterization uncovers novel biology.</title>
        <authorList>
            <person name="Wiegand S."/>
            <person name="Jogler M."/>
            <person name="Boedeker C."/>
            <person name="Pinto D."/>
            <person name="Vollmers J."/>
            <person name="Rivas-Marin E."/>
            <person name="Kohn T."/>
            <person name="Peeters S.H."/>
            <person name="Heuer A."/>
            <person name="Rast P."/>
            <person name="Oberbeckmann S."/>
            <person name="Bunk B."/>
            <person name="Jeske O."/>
            <person name="Meyerdierks A."/>
            <person name="Storesund J.E."/>
            <person name="Kallscheuer N."/>
            <person name="Luecker S."/>
            <person name="Lage O.M."/>
            <person name="Pohl T."/>
            <person name="Merkel B.J."/>
            <person name="Hornburger P."/>
            <person name="Mueller R.-W."/>
            <person name="Bruemmer F."/>
            <person name="Labrenz M."/>
            <person name="Spormann A.M."/>
            <person name="Op den Camp H."/>
            <person name="Overmann J."/>
            <person name="Amann R."/>
            <person name="Jetten M.S.M."/>
            <person name="Mascher T."/>
            <person name="Medema M.H."/>
            <person name="Devos D.P."/>
            <person name="Kaster A.-K."/>
            <person name="Ovreas L."/>
            <person name="Rohde M."/>
            <person name="Galperin M.Y."/>
            <person name="Jogler C."/>
        </authorList>
    </citation>
    <scope>NUCLEOTIDE SEQUENCE [LARGE SCALE GENOMIC DNA]</scope>
    <source>
        <strain evidence="2 3">UC8</strain>
    </source>
</reference>
<accession>A0A5B9QL86</accession>
<dbReference type="SMART" id="SM00564">
    <property type="entry name" value="PQQ"/>
    <property type="match status" value="4"/>
</dbReference>
<proteinExistence type="predicted"/>
<evidence type="ECO:0000313" key="3">
    <source>
        <dbReference type="Proteomes" id="UP000325286"/>
    </source>
</evidence>
<dbReference type="InterPro" id="IPR002372">
    <property type="entry name" value="PQQ_rpt_dom"/>
</dbReference>
<dbReference type="Proteomes" id="UP000325286">
    <property type="component" value="Chromosome"/>
</dbReference>
<dbReference type="KEGG" id="rul:UC8_17860"/>
<dbReference type="InterPro" id="IPR015943">
    <property type="entry name" value="WD40/YVTN_repeat-like_dom_sf"/>
</dbReference>